<dbReference type="InterPro" id="IPR036259">
    <property type="entry name" value="MFS_trans_sf"/>
</dbReference>
<evidence type="ECO:0000256" key="3">
    <source>
        <dbReference type="ARBA" id="ARBA00023136"/>
    </source>
</evidence>
<dbReference type="InterPro" id="IPR011701">
    <property type="entry name" value="MFS"/>
</dbReference>
<proteinExistence type="predicted"/>
<feature type="transmembrane region" description="Helical" evidence="4">
    <location>
        <begin position="319"/>
        <end position="344"/>
    </location>
</feature>
<feature type="transmembrane region" description="Helical" evidence="4">
    <location>
        <begin position="382"/>
        <end position="404"/>
    </location>
</feature>
<dbReference type="Pfam" id="PF07690">
    <property type="entry name" value="MFS_1"/>
    <property type="match status" value="1"/>
</dbReference>
<dbReference type="Gene3D" id="1.20.1250.20">
    <property type="entry name" value="MFS general substrate transporter like domains"/>
    <property type="match status" value="1"/>
</dbReference>
<evidence type="ECO:0000256" key="1">
    <source>
        <dbReference type="ARBA" id="ARBA00022692"/>
    </source>
</evidence>
<keyword evidence="3 4" id="KW-0472">Membrane</keyword>
<keyword evidence="6" id="KW-1185">Reference proteome</keyword>
<accession>A0ABM7Y8K7</accession>
<dbReference type="EMBL" id="AP025637">
    <property type="protein sequence ID" value="BDG74274.1"/>
    <property type="molecule type" value="Genomic_DNA"/>
</dbReference>
<name>A0ABM7Y8K7_9PROT</name>
<evidence type="ECO:0000313" key="5">
    <source>
        <dbReference type="EMBL" id="BDG74274.1"/>
    </source>
</evidence>
<gene>
    <name evidence="5" type="ORF">Rmf_42030</name>
</gene>
<keyword evidence="2 4" id="KW-1133">Transmembrane helix</keyword>
<evidence type="ECO:0000256" key="4">
    <source>
        <dbReference type="SAM" id="Phobius"/>
    </source>
</evidence>
<feature type="transmembrane region" description="Helical" evidence="4">
    <location>
        <begin position="80"/>
        <end position="98"/>
    </location>
</feature>
<keyword evidence="1 4" id="KW-0812">Transmembrane</keyword>
<feature type="transmembrane region" description="Helical" evidence="4">
    <location>
        <begin position="251"/>
        <end position="274"/>
    </location>
</feature>
<dbReference type="Proteomes" id="UP000831327">
    <property type="component" value="Chromosome"/>
</dbReference>
<organism evidence="5 6">
    <name type="scientific">Roseomonas fluvialis</name>
    <dbReference type="NCBI Taxonomy" id="1750527"/>
    <lineage>
        <taxon>Bacteria</taxon>
        <taxon>Pseudomonadati</taxon>
        <taxon>Pseudomonadota</taxon>
        <taxon>Alphaproteobacteria</taxon>
        <taxon>Acetobacterales</taxon>
        <taxon>Roseomonadaceae</taxon>
        <taxon>Roseomonas</taxon>
    </lineage>
</organism>
<dbReference type="SUPFAM" id="SSF103473">
    <property type="entry name" value="MFS general substrate transporter"/>
    <property type="match status" value="1"/>
</dbReference>
<dbReference type="NCBIfam" id="NF033734">
    <property type="entry name" value="MFS_ArsJ"/>
    <property type="match status" value="1"/>
</dbReference>
<evidence type="ECO:0000256" key="2">
    <source>
        <dbReference type="ARBA" id="ARBA00022989"/>
    </source>
</evidence>
<dbReference type="RefSeq" id="WP_244408459.1">
    <property type="nucleotide sequence ID" value="NZ_AP025637.1"/>
</dbReference>
<dbReference type="InterPro" id="IPR047769">
    <property type="entry name" value="MFS_ArsJ"/>
</dbReference>
<protein>
    <submittedName>
        <fullName evidence="5">MFS transporter</fullName>
    </submittedName>
</protein>
<feature type="transmembrane region" description="Helical" evidence="4">
    <location>
        <begin position="20"/>
        <end position="42"/>
    </location>
</feature>
<feature type="transmembrane region" description="Helical" evidence="4">
    <location>
        <begin position="356"/>
        <end position="376"/>
    </location>
</feature>
<feature type="transmembrane region" description="Helical" evidence="4">
    <location>
        <begin position="144"/>
        <end position="166"/>
    </location>
</feature>
<dbReference type="PANTHER" id="PTHR23547">
    <property type="entry name" value="MAJOR FACILITATOR SUPERFAMILY DOMAIN, GENERAL SUBSTRATE TRANSPORTER"/>
    <property type="match status" value="1"/>
</dbReference>
<feature type="transmembrane region" description="Helical" evidence="4">
    <location>
        <begin position="104"/>
        <end position="124"/>
    </location>
</feature>
<feature type="transmembrane region" description="Helical" evidence="4">
    <location>
        <begin position="294"/>
        <end position="313"/>
    </location>
</feature>
<sequence length="414" mass="42897">MSSTTATASRGTRDYVIVTLAYWGFTLTDGALRMLVLLHFFSLGYSPFTLALLFLLYEAAGIGANLVGGWLATRHGITRMLAVGLTTQIVGFVLLSAMSPDWAAAASVAWVLVAQGVCGVAKDLTKTASKSAIKLTAGAASGRLFRWVAFFTGSKNAMKGFGFFLGGLLLEALGFRGALWAMAAALGAILAGVVLSLPPLMGRAKASRSARELFAKSRGVNLLAAARVFLFGARDVWFVVALPVFLYANGWTFTMVGGFLALWTIGYGIVQAVAPSLVQRSPDGLSAEVPAGRLWSALLALVPAALAAVLLAEPARPDLVVVAGLGLFGILFAVTSSIHSYLILAYAGSEKAAEDVGFYYAANATGRFAGILASGFVFGLGGLSACLAASAAMLAACWALTLALPEYGRGAEGP</sequence>
<feature type="transmembrane region" description="Helical" evidence="4">
    <location>
        <begin position="48"/>
        <end position="68"/>
    </location>
</feature>
<feature type="transmembrane region" description="Helical" evidence="4">
    <location>
        <begin position="178"/>
        <end position="201"/>
    </location>
</feature>
<dbReference type="PANTHER" id="PTHR23547:SF1">
    <property type="entry name" value="MAJOR FACILITATOR SUPERFAMILY MFS_1"/>
    <property type="match status" value="1"/>
</dbReference>
<reference evidence="5 6" key="1">
    <citation type="journal article" date="2016" name="Microbes Environ.">
        <title>Phylogenetically diverse aerobic anoxygenic phototrophic bacteria isolated from epilithic biofilms in Tama river, Japan.</title>
        <authorList>
            <person name="Hirose S."/>
            <person name="Matsuura K."/>
            <person name="Haruta S."/>
        </authorList>
    </citation>
    <scope>NUCLEOTIDE SEQUENCE [LARGE SCALE GENOMIC DNA]</scope>
    <source>
        <strain evidence="5 6">S08</strain>
    </source>
</reference>
<evidence type="ECO:0000313" key="6">
    <source>
        <dbReference type="Proteomes" id="UP000831327"/>
    </source>
</evidence>